<dbReference type="RefSeq" id="WP_317616175.1">
    <property type="nucleotide sequence ID" value="NC_014532.2"/>
</dbReference>
<comment type="similarity">
    <text evidence="1">Belongs to the E.coli NlpD/Haemophilus LppB family.</text>
</comment>
<dbReference type="InterPro" id="IPR016047">
    <property type="entry name" value="M23ase_b-sheet_dom"/>
</dbReference>
<dbReference type="Proteomes" id="UP001322512">
    <property type="component" value="Chromosome"/>
</dbReference>
<sequence length="371" mass="37820">MVPMHKGLLISGLALALAGCATSQSEAPPVQVEDLSAGRAASTPAEYTVKSGDTLYGIAWRHDMDYRDLAEMNNIGPPYNIQPGQRLVLGGNGGSAGRATASSEAGSGADGGTAVASGVAAAGAVTSGTQSGSTSGGEDGSLDWLLPEDAASDGSANADGSNAGAPGPVYEDGEKVASAEDDAASDDSATADDEGESGDSESTGSETDESADTESSSSETAATEERTESATASQDTQSNEPRRYTPVDEVPWQWPTDGGVVGNYGEGDSITAGIDIDGQKGQPVKAAGPGIVVYAGSGVRGYGNLILLKHNDEYLSAYAHNDTLRVKENDVVQAGEVIATMGDSDAQDVRLHFEVRKDGQPQDPLEYLPAR</sequence>
<accession>A0ABZ0T512</accession>
<dbReference type="CDD" id="cd00118">
    <property type="entry name" value="LysM"/>
    <property type="match status" value="1"/>
</dbReference>
<dbReference type="SMART" id="SM00257">
    <property type="entry name" value="LysM"/>
    <property type="match status" value="1"/>
</dbReference>
<dbReference type="InterPro" id="IPR018392">
    <property type="entry name" value="LysM"/>
</dbReference>
<name>A0ABZ0T512_HALED</name>
<dbReference type="InterPro" id="IPR036779">
    <property type="entry name" value="LysM_dom_sf"/>
</dbReference>
<evidence type="ECO:0000256" key="1">
    <source>
        <dbReference type="ARBA" id="ARBA00038420"/>
    </source>
</evidence>
<dbReference type="PROSITE" id="PS51257">
    <property type="entry name" value="PROKAR_LIPOPROTEIN"/>
    <property type="match status" value="1"/>
</dbReference>
<dbReference type="PANTHER" id="PTHR21666">
    <property type="entry name" value="PEPTIDASE-RELATED"/>
    <property type="match status" value="1"/>
</dbReference>
<evidence type="ECO:0000256" key="2">
    <source>
        <dbReference type="SAM" id="MobiDB-lite"/>
    </source>
</evidence>
<feature type="compositionally biased region" description="Low complexity" evidence="2">
    <location>
        <begin position="97"/>
        <end position="112"/>
    </location>
</feature>
<dbReference type="SUPFAM" id="SSF51261">
    <property type="entry name" value="Duplicated hybrid motif"/>
    <property type="match status" value="1"/>
</dbReference>
<feature type="region of interest" description="Disordered" evidence="2">
    <location>
        <begin position="126"/>
        <end position="265"/>
    </location>
</feature>
<organism evidence="5 6">
    <name type="scientific">Halomonas elongata (strain ATCC 33173 / DSM 2581 / NBRC 15536 / NCIMB 2198 / 1H9)</name>
    <dbReference type="NCBI Taxonomy" id="768066"/>
    <lineage>
        <taxon>Bacteria</taxon>
        <taxon>Pseudomonadati</taxon>
        <taxon>Pseudomonadota</taxon>
        <taxon>Gammaproteobacteria</taxon>
        <taxon>Oceanospirillales</taxon>
        <taxon>Halomonadaceae</taxon>
        <taxon>Halomonas</taxon>
    </lineage>
</organism>
<evidence type="ECO:0000313" key="6">
    <source>
        <dbReference type="Proteomes" id="UP001322512"/>
    </source>
</evidence>
<dbReference type="Pfam" id="PF01476">
    <property type="entry name" value="LysM"/>
    <property type="match status" value="1"/>
</dbReference>
<feature type="compositionally biased region" description="Low complexity" evidence="2">
    <location>
        <begin position="152"/>
        <end position="165"/>
    </location>
</feature>
<evidence type="ECO:0000259" key="4">
    <source>
        <dbReference type="PROSITE" id="PS51782"/>
    </source>
</evidence>
<feature type="signal peptide" evidence="3">
    <location>
        <begin position="1"/>
        <end position="27"/>
    </location>
</feature>
<keyword evidence="6" id="KW-1185">Reference proteome</keyword>
<dbReference type="GeneID" id="91011009"/>
<dbReference type="Pfam" id="PF01551">
    <property type="entry name" value="Peptidase_M23"/>
    <property type="match status" value="1"/>
</dbReference>
<dbReference type="PANTHER" id="PTHR21666:SF263">
    <property type="entry name" value="MUREIN HYDROLASE ACTIVATOR NLPD"/>
    <property type="match status" value="1"/>
</dbReference>
<dbReference type="PROSITE" id="PS51782">
    <property type="entry name" value="LYSM"/>
    <property type="match status" value="1"/>
</dbReference>
<proteinExistence type="inferred from homology"/>
<dbReference type="Gene3D" id="3.10.350.10">
    <property type="entry name" value="LysM domain"/>
    <property type="match status" value="1"/>
</dbReference>
<dbReference type="CDD" id="cd12797">
    <property type="entry name" value="M23_peptidase"/>
    <property type="match status" value="1"/>
</dbReference>
<dbReference type="Gene3D" id="2.70.70.10">
    <property type="entry name" value="Glucose Permease (Domain IIA)"/>
    <property type="match status" value="1"/>
</dbReference>
<dbReference type="InterPro" id="IPR011055">
    <property type="entry name" value="Dup_hybrid_motif"/>
</dbReference>
<feature type="region of interest" description="Disordered" evidence="2">
    <location>
        <begin position="86"/>
        <end position="112"/>
    </location>
</feature>
<dbReference type="SUPFAM" id="SSF54106">
    <property type="entry name" value="LysM domain"/>
    <property type="match status" value="1"/>
</dbReference>
<evidence type="ECO:0000313" key="5">
    <source>
        <dbReference type="EMBL" id="WPU46078.1"/>
    </source>
</evidence>
<reference evidence="5 6" key="1">
    <citation type="submission" date="2023-11" db="EMBL/GenBank/DDBJ databases">
        <title>MicrobeMod: A computational toolkit for identifying prokaryotic methylation and restriction-modification with nanopore sequencing.</title>
        <authorList>
            <person name="Crits-Christoph A."/>
            <person name="Kang S.C."/>
            <person name="Lee H."/>
            <person name="Ostrov N."/>
        </authorList>
    </citation>
    <scope>NUCLEOTIDE SEQUENCE [LARGE SCALE GENOMIC DNA]</scope>
    <source>
        <strain evidence="5 6">ATCC 33173</strain>
    </source>
</reference>
<dbReference type="EMBL" id="CP139472">
    <property type="protein sequence ID" value="WPU46078.1"/>
    <property type="molecule type" value="Genomic_DNA"/>
</dbReference>
<feature type="compositionally biased region" description="Acidic residues" evidence="2">
    <location>
        <begin position="179"/>
        <end position="199"/>
    </location>
</feature>
<keyword evidence="3" id="KW-0732">Signal</keyword>
<gene>
    <name evidence="5" type="ORF">SR933_12540</name>
</gene>
<feature type="domain" description="LysM" evidence="4">
    <location>
        <begin position="45"/>
        <end position="89"/>
    </location>
</feature>
<evidence type="ECO:0000256" key="3">
    <source>
        <dbReference type="SAM" id="SignalP"/>
    </source>
</evidence>
<feature type="chain" id="PRO_5047352954" evidence="3">
    <location>
        <begin position="28"/>
        <end position="371"/>
    </location>
</feature>
<dbReference type="InterPro" id="IPR050570">
    <property type="entry name" value="Cell_wall_metabolism_enzyme"/>
</dbReference>
<protein>
    <submittedName>
        <fullName evidence="5">Peptidoglycan DD-metalloendopeptidase family protein</fullName>
    </submittedName>
</protein>